<dbReference type="OrthoDB" id="1937807at2"/>
<organism evidence="1 2">
    <name type="scientific">Turicibacter sanguinis</name>
    <dbReference type="NCBI Taxonomy" id="154288"/>
    <lineage>
        <taxon>Bacteria</taxon>
        <taxon>Bacillati</taxon>
        <taxon>Bacillota</taxon>
        <taxon>Erysipelotrichia</taxon>
        <taxon>Erysipelotrichales</taxon>
        <taxon>Turicibacteraceae</taxon>
        <taxon>Turicibacter</taxon>
    </lineage>
</organism>
<dbReference type="RefSeq" id="WP_006785845.1">
    <property type="nucleotide sequence ID" value="NZ_CABJBH010000017.1"/>
</dbReference>
<accession>A0A173R8M3</accession>
<proteinExistence type="predicted"/>
<dbReference type="EMBL" id="WMQE01000007">
    <property type="protein sequence ID" value="MTK20702.1"/>
    <property type="molecule type" value="Genomic_DNA"/>
</dbReference>
<gene>
    <name evidence="1" type="ORF">GMA92_04520</name>
</gene>
<comment type="caution">
    <text evidence="1">The sequence shown here is derived from an EMBL/GenBank/DDBJ whole genome shotgun (WGS) entry which is preliminary data.</text>
</comment>
<name>A0A173R8M3_9FIRM</name>
<evidence type="ECO:0000313" key="1">
    <source>
        <dbReference type="EMBL" id="MTK20702.1"/>
    </source>
</evidence>
<protein>
    <submittedName>
        <fullName evidence="1">Uncharacterized protein</fullName>
    </submittedName>
</protein>
<dbReference type="Proteomes" id="UP000487649">
    <property type="component" value="Unassembled WGS sequence"/>
</dbReference>
<evidence type="ECO:0000313" key="2">
    <source>
        <dbReference type="Proteomes" id="UP000487649"/>
    </source>
</evidence>
<dbReference type="InterPro" id="IPR036869">
    <property type="entry name" value="J_dom_sf"/>
</dbReference>
<dbReference type="AlphaFoldDB" id="A0A173R8M3"/>
<reference evidence="1 2" key="1">
    <citation type="journal article" date="2019" name="Nat. Med.">
        <title>A library of human gut bacterial isolates paired with longitudinal multiomics data enables mechanistic microbiome research.</title>
        <authorList>
            <person name="Poyet M."/>
            <person name="Groussin M."/>
            <person name="Gibbons S.M."/>
            <person name="Avila-Pacheco J."/>
            <person name="Jiang X."/>
            <person name="Kearney S.M."/>
            <person name="Perrotta A.R."/>
            <person name="Berdy B."/>
            <person name="Zhao S."/>
            <person name="Lieberman T.D."/>
            <person name="Swanson P.K."/>
            <person name="Smith M."/>
            <person name="Roesemann S."/>
            <person name="Alexander J.E."/>
            <person name="Rich S.A."/>
            <person name="Livny J."/>
            <person name="Vlamakis H."/>
            <person name="Clish C."/>
            <person name="Bullock K."/>
            <person name="Deik A."/>
            <person name="Scott J."/>
            <person name="Pierce K.A."/>
            <person name="Xavier R.J."/>
            <person name="Alm E.J."/>
        </authorList>
    </citation>
    <scope>NUCLEOTIDE SEQUENCE [LARGE SCALE GENOMIC DNA]</scope>
    <source>
        <strain evidence="1 2">BIOML-A198</strain>
    </source>
</reference>
<dbReference type="Gene3D" id="1.10.287.110">
    <property type="entry name" value="DnaJ domain"/>
    <property type="match status" value="1"/>
</dbReference>
<dbReference type="GeneID" id="60057666"/>
<sequence length="134" mass="15865">MFIINWRNVNSVKELKTLGSFKEVKECIRLDTKQKITARGWDDLFKKIKEITTPSEQYFISPSIEYIFYLVELDGEIRMNKLNITSKLFKDKKEAKSWRDKISKLIHPDVCPHAKSSEAMMKLNELYQQMTGRE</sequence>